<dbReference type="EMBL" id="JABRWJ010000003">
    <property type="protein sequence ID" value="NRF67237.1"/>
    <property type="molecule type" value="Genomic_DNA"/>
</dbReference>
<evidence type="ECO:0000313" key="1">
    <source>
        <dbReference type="EMBL" id="NRF67237.1"/>
    </source>
</evidence>
<comment type="caution">
    <text evidence="1">The sequence shown here is derived from an EMBL/GenBank/DDBJ whole genome shotgun (WGS) entry which is preliminary data.</text>
</comment>
<dbReference type="Proteomes" id="UP000737171">
    <property type="component" value="Unassembled WGS sequence"/>
</dbReference>
<keyword evidence="2" id="KW-1185">Reference proteome</keyword>
<evidence type="ECO:0000313" key="2">
    <source>
        <dbReference type="Proteomes" id="UP000737171"/>
    </source>
</evidence>
<organism evidence="1 2">
    <name type="scientific">Pseudaquabacterium terrae</name>
    <dbReference type="NCBI Taxonomy" id="2732868"/>
    <lineage>
        <taxon>Bacteria</taxon>
        <taxon>Pseudomonadati</taxon>
        <taxon>Pseudomonadota</taxon>
        <taxon>Betaproteobacteria</taxon>
        <taxon>Burkholderiales</taxon>
        <taxon>Sphaerotilaceae</taxon>
        <taxon>Pseudaquabacterium</taxon>
    </lineage>
</organism>
<dbReference type="RefSeq" id="WP_173122366.1">
    <property type="nucleotide sequence ID" value="NZ_JABRWJ010000003.1"/>
</dbReference>
<protein>
    <submittedName>
        <fullName evidence="1">Uncharacterized protein</fullName>
    </submittedName>
</protein>
<reference evidence="1 2" key="1">
    <citation type="submission" date="2020-05" db="EMBL/GenBank/DDBJ databases">
        <title>Aquincola sp. isolate from soil.</title>
        <authorList>
            <person name="Han J."/>
            <person name="Kim D.-U."/>
        </authorList>
    </citation>
    <scope>NUCLEOTIDE SEQUENCE [LARGE SCALE GENOMIC DNA]</scope>
    <source>
        <strain evidence="1 2">S2</strain>
    </source>
</reference>
<dbReference type="PROSITE" id="PS51257">
    <property type="entry name" value="PROKAR_LIPOPROTEIN"/>
    <property type="match status" value="1"/>
</dbReference>
<gene>
    <name evidence="1" type="ORF">HLB44_09600</name>
</gene>
<accession>A0ABX2EF47</accession>
<sequence>MKHAIWLVVFTAFAACAHSQELPRGCQNACTATVQARLGPRITSTRTEVCDRNNAAKCKQNVKMSVEEGKCVARFEYCVLCIVTKETNGGHTFYPTIEWTIDGPNKYRFVNPDGITIKNPTTSPPPKEHFKDRKWLANGRKFTWRAAAASSNSGDHDHAPVVFNNVTGEHCIPKDPVIVNAEN</sequence>
<proteinExistence type="predicted"/>
<name>A0ABX2EF47_9BURK</name>